<feature type="region of interest" description="Disordered" evidence="13">
    <location>
        <begin position="297"/>
        <end position="338"/>
    </location>
</feature>
<evidence type="ECO:0000256" key="11">
    <source>
        <dbReference type="ARBA" id="ARBA00041912"/>
    </source>
</evidence>
<dbReference type="SUPFAM" id="SSF55331">
    <property type="entry name" value="Tautomerase/MIF"/>
    <property type="match status" value="1"/>
</dbReference>
<comment type="catalytic activity">
    <reaction evidence="6">
        <text>3-phenylpyruvate = enol-phenylpyruvate</text>
        <dbReference type="Rhea" id="RHEA:17097"/>
        <dbReference type="ChEBI" id="CHEBI:16815"/>
        <dbReference type="ChEBI" id="CHEBI:18005"/>
        <dbReference type="EC" id="5.3.2.1"/>
    </reaction>
</comment>
<evidence type="ECO:0000256" key="7">
    <source>
        <dbReference type="ARBA" id="ARBA00036823"/>
    </source>
</evidence>
<keyword evidence="3" id="KW-0202">Cytokine</keyword>
<gene>
    <name evidence="14" type="ORF">LOCC1_G001580</name>
</gene>
<comment type="caution">
    <text evidence="14">The sequence shown here is derived from an EMBL/GenBank/DDBJ whole genome shotgun (WGS) entry which is preliminary data.</text>
</comment>
<dbReference type="EC" id="5.3.3.12" evidence="8"/>
<comment type="subcellular location">
    <subcellularLocation>
        <location evidence="1">Secreted</location>
    </subcellularLocation>
</comment>
<evidence type="ECO:0000313" key="15">
    <source>
        <dbReference type="Proteomes" id="UP000443090"/>
    </source>
</evidence>
<dbReference type="GO" id="GO:0004167">
    <property type="term" value="F:dopachrome isomerase activity"/>
    <property type="evidence" value="ECO:0007669"/>
    <property type="project" value="UniProtKB-EC"/>
</dbReference>
<dbReference type="EC" id="5.3.2.1" evidence="9"/>
<evidence type="ECO:0000256" key="1">
    <source>
        <dbReference type="ARBA" id="ARBA00004613"/>
    </source>
</evidence>
<dbReference type="InterPro" id="IPR014347">
    <property type="entry name" value="Tautomerase/MIF_sf"/>
</dbReference>
<evidence type="ECO:0000256" key="8">
    <source>
        <dbReference type="ARBA" id="ARBA00038932"/>
    </source>
</evidence>
<evidence type="ECO:0000256" key="12">
    <source>
        <dbReference type="ARBA" id="ARBA00042730"/>
    </source>
</evidence>
<evidence type="ECO:0000256" key="10">
    <source>
        <dbReference type="ARBA" id="ARBA00041631"/>
    </source>
</evidence>
<dbReference type="Pfam" id="PF01187">
    <property type="entry name" value="MIF"/>
    <property type="match status" value="1"/>
</dbReference>
<dbReference type="InterPro" id="IPR001398">
    <property type="entry name" value="Macrophage_inhib_fac"/>
</dbReference>
<dbReference type="PANTHER" id="PTHR11954:SF6">
    <property type="entry name" value="MACROPHAGE MIGRATION INHIBITORY FACTOR"/>
    <property type="match status" value="1"/>
</dbReference>
<keyword evidence="15" id="KW-1185">Reference proteome</keyword>
<evidence type="ECO:0000256" key="4">
    <source>
        <dbReference type="ARBA" id="ARBA00022525"/>
    </source>
</evidence>
<dbReference type="EMBL" id="QGMI01000068">
    <property type="protein sequence ID" value="TVY47908.1"/>
    <property type="molecule type" value="Genomic_DNA"/>
</dbReference>
<evidence type="ECO:0000256" key="5">
    <source>
        <dbReference type="ARBA" id="ARBA00023235"/>
    </source>
</evidence>
<feature type="region of interest" description="Disordered" evidence="13">
    <location>
        <begin position="105"/>
        <end position="130"/>
    </location>
</feature>
<protein>
    <recommendedName>
        <fullName evidence="12">L-dopachrome isomerase</fullName>
        <ecNumber evidence="9">5.3.2.1</ecNumber>
        <ecNumber evidence="8">5.3.3.12</ecNumber>
    </recommendedName>
    <alternativeName>
        <fullName evidence="10">L-dopachrome tautomerase</fullName>
    </alternativeName>
    <alternativeName>
        <fullName evidence="11">Phenylpyruvate tautomerase</fullName>
    </alternativeName>
</protein>
<dbReference type="OrthoDB" id="255819at2759"/>
<dbReference type="PANTHER" id="PTHR11954">
    <property type="entry name" value="D-DOPACHROME DECARBOXYLASE"/>
    <property type="match status" value="1"/>
</dbReference>
<evidence type="ECO:0000256" key="3">
    <source>
        <dbReference type="ARBA" id="ARBA00022514"/>
    </source>
</evidence>
<accession>A0A8H8S5T0</accession>
<proteinExistence type="inferred from homology"/>
<comment type="catalytic activity">
    <reaction evidence="7">
        <text>L-dopachrome = 5,6-dihydroxyindole-2-carboxylate</text>
        <dbReference type="Rhea" id="RHEA:13041"/>
        <dbReference type="ChEBI" id="CHEBI:16875"/>
        <dbReference type="ChEBI" id="CHEBI:57509"/>
        <dbReference type="EC" id="5.3.3.12"/>
    </reaction>
</comment>
<keyword evidence="5" id="KW-0413">Isomerase</keyword>
<sequence length="367" mass="40025">MQSPFVAESTKSSLPGVGAQYRPAVLQYTAVVFPTKVRATQRSVETASAPLPPPKRLRCTDTAQHLNPRNKPTISYIELLLSPTMPAASLSPTLCTETVEITRELDRGTPGEQVISSSERKTPEQQELARRKSQYYEEAFATREPTTSARQVISNESMVLADVRTNVIISDEYTFITDLSYALSTRYQRSENSIIVTVLHSACLLYGGNFDPAYTLTISAIPSLLQPVTNKRNAILLSRAMDEGLGVPPDRGLIKFIPIAEENLATGGKTVLGATEELEKENACKNLGVIRTLSRAATRRTSTKSPPRGQLPTHDENMTLATSSGNSPSLAASKDESAIIHTPEGVQKMGRRKSFMLAVFGKSKDVL</sequence>
<organism evidence="14 15">
    <name type="scientific">Lachnellula occidentalis</name>
    <dbReference type="NCBI Taxonomy" id="215460"/>
    <lineage>
        <taxon>Eukaryota</taxon>
        <taxon>Fungi</taxon>
        <taxon>Dikarya</taxon>
        <taxon>Ascomycota</taxon>
        <taxon>Pezizomycotina</taxon>
        <taxon>Leotiomycetes</taxon>
        <taxon>Helotiales</taxon>
        <taxon>Lachnaceae</taxon>
        <taxon>Lachnellula</taxon>
    </lineage>
</organism>
<dbReference type="Proteomes" id="UP000443090">
    <property type="component" value="Unassembled WGS sequence"/>
</dbReference>
<dbReference type="GO" id="GO:0050178">
    <property type="term" value="F:phenylpyruvate tautomerase activity"/>
    <property type="evidence" value="ECO:0007669"/>
    <property type="project" value="UniProtKB-EC"/>
</dbReference>
<evidence type="ECO:0000256" key="2">
    <source>
        <dbReference type="ARBA" id="ARBA00005851"/>
    </source>
</evidence>
<evidence type="ECO:0000256" key="6">
    <source>
        <dbReference type="ARBA" id="ARBA00036735"/>
    </source>
</evidence>
<reference evidence="14 15" key="1">
    <citation type="submission" date="2018-05" db="EMBL/GenBank/DDBJ databases">
        <title>Genome sequencing and assembly of the regulated plant pathogen Lachnellula willkommii and related sister species for the development of diagnostic species identification markers.</title>
        <authorList>
            <person name="Giroux E."/>
            <person name="Bilodeau G."/>
        </authorList>
    </citation>
    <scope>NUCLEOTIDE SEQUENCE [LARGE SCALE GENOMIC DNA]</scope>
    <source>
        <strain evidence="14 15">CBS 160.35</strain>
    </source>
</reference>
<evidence type="ECO:0000313" key="14">
    <source>
        <dbReference type="EMBL" id="TVY47908.1"/>
    </source>
</evidence>
<feature type="compositionally biased region" description="Basic and acidic residues" evidence="13">
    <location>
        <begin position="118"/>
        <end position="130"/>
    </location>
</feature>
<dbReference type="GO" id="GO:0005576">
    <property type="term" value="C:extracellular region"/>
    <property type="evidence" value="ECO:0007669"/>
    <property type="project" value="UniProtKB-SubCell"/>
</dbReference>
<comment type="similarity">
    <text evidence="2">Belongs to the MIF family.</text>
</comment>
<evidence type="ECO:0000256" key="13">
    <source>
        <dbReference type="SAM" id="MobiDB-lite"/>
    </source>
</evidence>
<dbReference type="AlphaFoldDB" id="A0A8H8S5T0"/>
<feature type="compositionally biased region" description="Polar residues" evidence="13">
    <location>
        <begin position="319"/>
        <end position="330"/>
    </location>
</feature>
<evidence type="ECO:0000256" key="9">
    <source>
        <dbReference type="ARBA" id="ARBA00039086"/>
    </source>
</evidence>
<keyword evidence="4" id="KW-0964">Secreted</keyword>
<dbReference type="Gene3D" id="3.30.429.10">
    <property type="entry name" value="Macrophage Migration Inhibitory Factor"/>
    <property type="match status" value="1"/>
</dbReference>
<name>A0A8H8S5T0_9HELO</name>